<dbReference type="Proteomes" id="UP001634393">
    <property type="component" value="Unassembled WGS sequence"/>
</dbReference>
<dbReference type="EMBL" id="JBJXBP010000268">
    <property type="protein sequence ID" value="KAL3808912.1"/>
    <property type="molecule type" value="Genomic_DNA"/>
</dbReference>
<keyword evidence="11" id="KW-1185">Reference proteome</keyword>
<evidence type="ECO:0000313" key="4">
    <source>
        <dbReference type="EMBL" id="KAL3806721.1"/>
    </source>
</evidence>
<dbReference type="EMBL" id="JBJXBP010000513">
    <property type="protein sequence ID" value="KAL3807544.1"/>
    <property type="molecule type" value="Genomic_DNA"/>
</dbReference>
<evidence type="ECO:0000313" key="5">
    <source>
        <dbReference type="EMBL" id="KAL3807544.1"/>
    </source>
</evidence>
<evidence type="ECO:0000313" key="3">
    <source>
        <dbReference type="EMBL" id="KAL3806656.1"/>
    </source>
</evidence>
<dbReference type="EMBL" id="JBJXBP010000354">
    <property type="protein sequence ID" value="KAL3808418.1"/>
    <property type="molecule type" value="Genomic_DNA"/>
</dbReference>
<evidence type="ECO:0000313" key="9">
    <source>
        <dbReference type="EMBL" id="KAL3808912.1"/>
    </source>
</evidence>
<dbReference type="EMBL" id="JBJXBP010000150">
    <property type="protein sequence ID" value="KAL3809643.1"/>
    <property type="molecule type" value="Genomic_DNA"/>
</dbReference>
<dbReference type="EMBL" id="JBJXBP010000861">
    <property type="protein sequence ID" value="KAL3806305.1"/>
    <property type="molecule type" value="Genomic_DNA"/>
</dbReference>
<dbReference type="EMBL" id="JBJXBP010000475">
    <property type="protein sequence ID" value="KAL3807735.1"/>
    <property type="molecule type" value="Genomic_DNA"/>
</dbReference>
<sequence>MILNRERLNTSKIRRNIPSSLNPRPRCERGFTIFSFRKPSDHVLRIKQSIKSLFPLLLAGNHSAIFLFVDQATPGFELGKKDLQSPALPLGHAAKMIQNR</sequence>
<evidence type="ECO:0000313" key="11">
    <source>
        <dbReference type="Proteomes" id="UP001634393"/>
    </source>
</evidence>
<evidence type="ECO:0000313" key="6">
    <source>
        <dbReference type="EMBL" id="KAL3807639.1"/>
    </source>
</evidence>
<gene>
    <name evidence="10" type="ORF">ACJIZ3_000103</name>
    <name evidence="9" type="ORF">ACJIZ3_000194</name>
    <name evidence="8" type="ORF">ACJIZ3_000266</name>
    <name evidence="7" type="ORF">ACJIZ3_000375</name>
    <name evidence="6" type="ORF">ACJIZ3_000384</name>
    <name evidence="5" type="ORF">ACJIZ3_000402</name>
    <name evidence="4" type="ORF">ACJIZ3_000530</name>
    <name evidence="3" type="ORF">ACJIZ3_000557</name>
    <name evidence="2" type="ORF">ACJIZ3_000627</name>
    <name evidence="1" type="ORF">ACJIZ3_000642</name>
</gene>
<dbReference type="AlphaFoldDB" id="A0ABD3R6Q0"/>
<evidence type="ECO:0000313" key="10">
    <source>
        <dbReference type="EMBL" id="KAL3809643.1"/>
    </source>
</evidence>
<evidence type="ECO:0000313" key="7">
    <source>
        <dbReference type="EMBL" id="KAL3807735.1"/>
    </source>
</evidence>
<dbReference type="EMBL" id="JBJXBP010000877">
    <property type="protein sequence ID" value="KAL3806249.1"/>
    <property type="molecule type" value="Genomic_DNA"/>
</dbReference>
<reference evidence="8 11" key="1">
    <citation type="submission" date="2024-12" db="EMBL/GenBank/DDBJ databases">
        <title>The unique morphological basis and parallel evolutionary history of personate flowers in Penstemon.</title>
        <authorList>
            <person name="Depatie T.H."/>
            <person name="Wessinger C.A."/>
        </authorList>
    </citation>
    <scope>NUCLEOTIDE SEQUENCE [LARGE SCALE GENOMIC DNA]</scope>
    <source>
        <strain evidence="8">WTNN_2</strain>
        <tissue evidence="8">Leaf</tissue>
    </source>
</reference>
<evidence type="ECO:0000313" key="8">
    <source>
        <dbReference type="EMBL" id="KAL3808418.1"/>
    </source>
</evidence>
<evidence type="ECO:0000313" key="1">
    <source>
        <dbReference type="EMBL" id="KAL3806249.1"/>
    </source>
</evidence>
<proteinExistence type="predicted"/>
<accession>A0ABD3R6Q0</accession>
<dbReference type="EMBL" id="JBJXBP010000494">
    <property type="protein sequence ID" value="KAL3807639.1"/>
    <property type="molecule type" value="Genomic_DNA"/>
</dbReference>
<dbReference type="EMBL" id="JBJXBP010000718">
    <property type="protein sequence ID" value="KAL3806721.1"/>
    <property type="molecule type" value="Genomic_DNA"/>
</dbReference>
<dbReference type="EMBL" id="JBJXBP010000747">
    <property type="protein sequence ID" value="KAL3806656.1"/>
    <property type="molecule type" value="Genomic_DNA"/>
</dbReference>
<comment type="caution">
    <text evidence="8">The sequence shown here is derived from an EMBL/GenBank/DDBJ whole genome shotgun (WGS) entry which is preliminary data.</text>
</comment>
<organism evidence="8 11">
    <name type="scientific">Penstemon smallii</name>
    <dbReference type="NCBI Taxonomy" id="265156"/>
    <lineage>
        <taxon>Eukaryota</taxon>
        <taxon>Viridiplantae</taxon>
        <taxon>Streptophyta</taxon>
        <taxon>Embryophyta</taxon>
        <taxon>Tracheophyta</taxon>
        <taxon>Spermatophyta</taxon>
        <taxon>Magnoliopsida</taxon>
        <taxon>eudicotyledons</taxon>
        <taxon>Gunneridae</taxon>
        <taxon>Pentapetalae</taxon>
        <taxon>asterids</taxon>
        <taxon>lamiids</taxon>
        <taxon>Lamiales</taxon>
        <taxon>Plantaginaceae</taxon>
        <taxon>Cheloneae</taxon>
        <taxon>Penstemon</taxon>
    </lineage>
</organism>
<protein>
    <submittedName>
        <fullName evidence="8">Uncharacterized protein</fullName>
    </submittedName>
</protein>
<name>A0ABD3R6Q0_9LAMI</name>
<evidence type="ECO:0000313" key="2">
    <source>
        <dbReference type="EMBL" id="KAL3806305.1"/>
    </source>
</evidence>